<evidence type="ECO:0000313" key="2">
    <source>
        <dbReference type="EMBL" id="OCT93053.1"/>
    </source>
</evidence>
<keyword evidence="1" id="KW-0732">Signal</keyword>
<evidence type="ECO:0000313" key="3">
    <source>
        <dbReference type="Proteomes" id="UP000694892"/>
    </source>
</evidence>
<protein>
    <recommendedName>
        <fullName evidence="4">Secreted protein</fullName>
    </recommendedName>
</protein>
<evidence type="ECO:0000256" key="1">
    <source>
        <dbReference type="SAM" id="SignalP"/>
    </source>
</evidence>
<organism evidence="2 3">
    <name type="scientific">Xenopus laevis</name>
    <name type="common">African clawed frog</name>
    <dbReference type="NCBI Taxonomy" id="8355"/>
    <lineage>
        <taxon>Eukaryota</taxon>
        <taxon>Metazoa</taxon>
        <taxon>Chordata</taxon>
        <taxon>Craniata</taxon>
        <taxon>Vertebrata</taxon>
        <taxon>Euteleostomi</taxon>
        <taxon>Amphibia</taxon>
        <taxon>Batrachia</taxon>
        <taxon>Anura</taxon>
        <taxon>Pipoidea</taxon>
        <taxon>Pipidae</taxon>
        <taxon>Xenopodinae</taxon>
        <taxon>Xenopus</taxon>
        <taxon>Xenopus</taxon>
    </lineage>
</organism>
<dbReference type="EMBL" id="CM004469">
    <property type="protein sequence ID" value="OCT93053.1"/>
    <property type="molecule type" value="Genomic_DNA"/>
</dbReference>
<proteinExistence type="predicted"/>
<reference evidence="3" key="1">
    <citation type="journal article" date="2016" name="Nature">
        <title>Genome evolution in the allotetraploid frog Xenopus laevis.</title>
        <authorList>
            <person name="Session A.M."/>
            <person name="Uno Y."/>
            <person name="Kwon T."/>
            <person name="Chapman J.A."/>
            <person name="Toyoda A."/>
            <person name="Takahashi S."/>
            <person name="Fukui A."/>
            <person name="Hikosaka A."/>
            <person name="Suzuki A."/>
            <person name="Kondo M."/>
            <person name="van Heeringen S.J."/>
            <person name="Quigley I."/>
            <person name="Heinz S."/>
            <person name="Ogino H."/>
            <person name="Ochi H."/>
            <person name="Hellsten U."/>
            <person name="Lyons J.B."/>
            <person name="Simakov O."/>
            <person name="Putnam N."/>
            <person name="Stites J."/>
            <person name="Kuroki Y."/>
            <person name="Tanaka T."/>
            <person name="Michiue T."/>
            <person name="Watanabe M."/>
            <person name="Bogdanovic O."/>
            <person name="Lister R."/>
            <person name="Georgiou G."/>
            <person name="Paranjpe S.S."/>
            <person name="van Kruijsbergen I."/>
            <person name="Shu S."/>
            <person name="Carlson J."/>
            <person name="Kinoshita T."/>
            <person name="Ohta Y."/>
            <person name="Mawaribuchi S."/>
            <person name="Jenkins J."/>
            <person name="Grimwood J."/>
            <person name="Schmutz J."/>
            <person name="Mitros T."/>
            <person name="Mozaffari S.V."/>
            <person name="Suzuki Y."/>
            <person name="Haramoto Y."/>
            <person name="Yamamoto T.S."/>
            <person name="Takagi C."/>
            <person name="Heald R."/>
            <person name="Miller K."/>
            <person name="Haudenschild C."/>
            <person name="Kitzman J."/>
            <person name="Nakayama T."/>
            <person name="Izutsu Y."/>
            <person name="Robert J."/>
            <person name="Fortriede J."/>
            <person name="Burns K."/>
            <person name="Lotay V."/>
            <person name="Karimi K."/>
            <person name="Yasuoka Y."/>
            <person name="Dichmann D.S."/>
            <person name="Flajnik M.F."/>
            <person name="Houston D.W."/>
            <person name="Shendure J."/>
            <person name="DuPasquier L."/>
            <person name="Vize P.D."/>
            <person name="Zorn A.M."/>
            <person name="Ito M."/>
            <person name="Marcotte E.M."/>
            <person name="Wallingford J.B."/>
            <person name="Ito Y."/>
            <person name="Asashima M."/>
            <person name="Ueno N."/>
            <person name="Matsuda Y."/>
            <person name="Veenstra G.J."/>
            <person name="Fujiyama A."/>
            <person name="Harland R.M."/>
            <person name="Taira M."/>
            <person name="Rokhsar D.S."/>
        </authorList>
    </citation>
    <scope>NUCLEOTIDE SEQUENCE [LARGE SCALE GENOMIC DNA]</scope>
    <source>
        <strain evidence="3">J</strain>
    </source>
</reference>
<gene>
    <name evidence="2" type="ORF">XELAEV_18016120mg</name>
</gene>
<dbReference type="Proteomes" id="UP000694892">
    <property type="component" value="Chromosome 2S"/>
</dbReference>
<name>A0A974DJ95_XENLA</name>
<feature type="chain" id="PRO_5036879391" description="Secreted protein" evidence="1">
    <location>
        <begin position="25"/>
        <end position="66"/>
    </location>
</feature>
<evidence type="ECO:0008006" key="4">
    <source>
        <dbReference type="Google" id="ProtNLM"/>
    </source>
</evidence>
<dbReference type="AlphaFoldDB" id="A0A974DJ95"/>
<sequence length="66" mass="7566">MCSSPSHLSWSLLLQLTSVFTTHSVPPNLAYLHSGPCKFTHTDIGWQHIKYTDFRPCPSLYHHDNL</sequence>
<feature type="signal peptide" evidence="1">
    <location>
        <begin position="1"/>
        <end position="24"/>
    </location>
</feature>
<accession>A0A974DJ95</accession>